<dbReference type="SUPFAM" id="SSF54928">
    <property type="entry name" value="RNA-binding domain, RBD"/>
    <property type="match status" value="2"/>
</dbReference>
<gene>
    <name evidence="4" type="ORF">X798_04608</name>
</gene>
<keyword evidence="5" id="KW-1185">Reference proteome</keyword>
<dbReference type="Pfam" id="PF00076">
    <property type="entry name" value="RRM_1"/>
    <property type="match status" value="2"/>
</dbReference>
<dbReference type="InterPro" id="IPR000504">
    <property type="entry name" value="RRM_dom"/>
</dbReference>
<name>A0A238BV32_9BILA</name>
<reference evidence="4 5" key="1">
    <citation type="submission" date="2015-12" db="EMBL/GenBank/DDBJ databases">
        <title>Draft genome of the nematode, Onchocerca flexuosa.</title>
        <authorList>
            <person name="Mitreva M."/>
        </authorList>
    </citation>
    <scope>NUCLEOTIDE SEQUENCE [LARGE SCALE GENOMIC DNA]</scope>
    <source>
        <strain evidence="4">Red Deer</strain>
    </source>
</reference>
<dbReference type="InterPro" id="IPR012677">
    <property type="entry name" value="Nucleotide-bd_a/b_plait_sf"/>
</dbReference>
<sequence>MTTTALPQIKNSALTAQPPLTGNTPSPICSTSVVMFNSGCQPLQQYINLTNQYSQPVSTLPSIMNIFEGVPIFLLPQSSSSSSTGALYYNPYQRSITVCSKASFYKLPASNRLDIFNDTSPRSFDPLVHFFPIETKANGCLRNHSPKLDTNKNFHVFIGDLAAEVDNCTLKAAFESFGEISSVFRLSYNLLLYTLAQLLDIRYPELFILQLCEAKVIRDPHTLRSKGYGFVSFPFKESAEKAIEEMNGQMIGRRQIRTNWAVRKFDEGEENAMKQLTYKNIFNATHAANTSVYVGNISFATTDEELMQLFSTIATVIEVRLFKHQGYAFVRYLSKEAAARAIMSMNGKEINGQKIRCSWSRTSADNSITLNQTIGGMNLLTNNIMGFSPLINPVVWSQNQCLPQFCGYPLLFNQHSYK</sequence>
<evidence type="ECO:0000256" key="1">
    <source>
        <dbReference type="ARBA" id="ARBA00022884"/>
    </source>
</evidence>
<evidence type="ECO:0000259" key="3">
    <source>
        <dbReference type="PROSITE" id="PS50102"/>
    </source>
</evidence>
<dbReference type="AlphaFoldDB" id="A0A238BV32"/>
<dbReference type="GO" id="GO:0003723">
    <property type="term" value="F:RNA binding"/>
    <property type="evidence" value="ECO:0007669"/>
    <property type="project" value="UniProtKB-UniRule"/>
</dbReference>
<feature type="domain" description="RRM" evidence="3">
    <location>
        <begin position="154"/>
        <end position="263"/>
    </location>
</feature>
<evidence type="ECO:0000313" key="4">
    <source>
        <dbReference type="EMBL" id="OZC08408.1"/>
    </source>
</evidence>
<dbReference type="OrthoDB" id="439808at2759"/>
<accession>A0A238BV32</accession>
<dbReference type="InterPro" id="IPR052462">
    <property type="entry name" value="SLIRP/GR-RBP-like"/>
</dbReference>
<dbReference type="PANTHER" id="PTHR48027">
    <property type="entry name" value="HETEROGENEOUS NUCLEAR RIBONUCLEOPROTEIN 87F-RELATED"/>
    <property type="match status" value="1"/>
</dbReference>
<dbReference type="InterPro" id="IPR035979">
    <property type="entry name" value="RBD_domain_sf"/>
</dbReference>
<organism evidence="4 5">
    <name type="scientific">Onchocerca flexuosa</name>
    <dbReference type="NCBI Taxonomy" id="387005"/>
    <lineage>
        <taxon>Eukaryota</taxon>
        <taxon>Metazoa</taxon>
        <taxon>Ecdysozoa</taxon>
        <taxon>Nematoda</taxon>
        <taxon>Chromadorea</taxon>
        <taxon>Rhabditida</taxon>
        <taxon>Spirurina</taxon>
        <taxon>Spiruromorpha</taxon>
        <taxon>Filarioidea</taxon>
        <taxon>Onchocercidae</taxon>
        <taxon>Onchocerca</taxon>
    </lineage>
</organism>
<keyword evidence="1 2" id="KW-0694">RNA-binding</keyword>
<dbReference type="SMART" id="SM00360">
    <property type="entry name" value="RRM"/>
    <property type="match status" value="2"/>
</dbReference>
<dbReference type="Proteomes" id="UP000242913">
    <property type="component" value="Unassembled WGS sequence"/>
</dbReference>
<evidence type="ECO:0000256" key="2">
    <source>
        <dbReference type="PROSITE-ProRule" id="PRU00176"/>
    </source>
</evidence>
<evidence type="ECO:0000313" key="5">
    <source>
        <dbReference type="Proteomes" id="UP000242913"/>
    </source>
</evidence>
<dbReference type="Gene3D" id="3.30.70.330">
    <property type="match status" value="2"/>
</dbReference>
<feature type="domain" description="RRM" evidence="3">
    <location>
        <begin position="290"/>
        <end position="362"/>
    </location>
</feature>
<dbReference type="PROSITE" id="PS50102">
    <property type="entry name" value="RRM"/>
    <property type="match status" value="2"/>
</dbReference>
<dbReference type="EMBL" id="KZ270009">
    <property type="protein sequence ID" value="OZC08408.1"/>
    <property type="molecule type" value="Genomic_DNA"/>
</dbReference>
<proteinExistence type="predicted"/>
<protein>
    <recommendedName>
        <fullName evidence="3">RRM domain-containing protein</fullName>
    </recommendedName>
</protein>